<dbReference type="SUPFAM" id="SSF56399">
    <property type="entry name" value="ADP-ribosylation"/>
    <property type="match status" value="1"/>
</dbReference>
<name>A0A815NW77_9BILA</name>
<organism evidence="3 4">
    <name type="scientific">Adineta steineri</name>
    <dbReference type="NCBI Taxonomy" id="433720"/>
    <lineage>
        <taxon>Eukaryota</taxon>
        <taxon>Metazoa</taxon>
        <taxon>Spiralia</taxon>
        <taxon>Gnathifera</taxon>
        <taxon>Rotifera</taxon>
        <taxon>Eurotatoria</taxon>
        <taxon>Bdelloidea</taxon>
        <taxon>Adinetida</taxon>
        <taxon>Adinetidae</taxon>
        <taxon>Adineta</taxon>
    </lineage>
</organism>
<dbReference type="Gene3D" id="3.90.228.10">
    <property type="match status" value="1"/>
</dbReference>
<evidence type="ECO:0000256" key="1">
    <source>
        <dbReference type="RuleBase" id="RU362114"/>
    </source>
</evidence>
<dbReference type="EMBL" id="CAJNOE010001583">
    <property type="protein sequence ID" value="CAF1435431.1"/>
    <property type="molecule type" value="Genomic_DNA"/>
</dbReference>
<gene>
    <name evidence="3" type="ORF">IZO911_LOCUS41482</name>
</gene>
<dbReference type="EC" id="2.4.2.-" evidence="1"/>
<dbReference type="GO" id="GO:0005634">
    <property type="term" value="C:nucleus"/>
    <property type="evidence" value="ECO:0007669"/>
    <property type="project" value="TreeGrafter"/>
</dbReference>
<protein>
    <recommendedName>
        <fullName evidence="1">Poly [ADP-ribose] polymerase</fullName>
        <shortName evidence="1">PARP</shortName>
        <ecNumber evidence="1">2.4.2.-</ecNumber>
    </recommendedName>
</protein>
<dbReference type="PROSITE" id="PS51059">
    <property type="entry name" value="PARP_CATALYTIC"/>
    <property type="match status" value="1"/>
</dbReference>
<accession>A0A815NW77</accession>
<dbReference type="GO" id="GO:1990404">
    <property type="term" value="F:NAD+-protein mono-ADP-ribosyltransferase activity"/>
    <property type="evidence" value="ECO:0007669"/>
    <property type="project" value="TreeGrafter"/>
</dbReference>
<dbReference type="PANTHER" id="PTHR45740:SF2">
    <property type="entry name" value="POLY [ADP-RIBOSE] POLYMERASE"/>
    <property type="match status" value="1"/>
</dbReference>
<evidence type="ECO:0000313" key="4">
    <source>
        <dbReference type="Proteomes" id="UP000663860"/>
    </source>
</evidence>
<proteinExistence type="predicted"/>
<dbReference type="PANTHER" id="PTHR45740">
    <property type="entry name" value="POLY [ADP-RIBOSE] POLYMERASE"/>
    <property type="match status" value="1"/>
</dbReference>
<dbReference type="Pfam" id="PF00644">
    <property type="entry name" value="PARP"/>
    <property type="match status" value="1"/>
</dbReference>
<dbReference type="InterPro" id="IPR051712">
    <property type="entry name" value="ARTD-AVP"/>
</dbReference>
<feature type="domain" description="PARP catalytic" evidence="2">
    <location>
        <begin position="1"/>
        <end position="161"/>
    </location>
</feature>
<evidence type="ECO:0000313" key="3">
    <source>
        <dbReference type="EMBL" id="CAF1435431.1"/>
    </source>
</evidence>
<dbReference type="AlphaFoldDB" id="A0A815NW77"/>
<keyword evidence="1" id="KW-0520">NAD</keyword>
<dbReference type="GO" id="GO:0003950">
    <property type="term" value="F:NAD+ poly-ADP-ribosyltransferase activity"/>
    <property type="evidence" value="ECO:0007669"/>
    <property type="project" value="UniProtKB-UniRule"/>
</dbReference>
<keyword evidence="1" id="KW-0328">Glycosyltransferase</keyword>
<evidence type="ECO:0000259" key="2">
    <source>
        <dbReference type="PROSITE" id="PS51059"/>
    </source>
</evidence>
<comment type="caution">
    <text evidence="3">The sequence shown here is derived from an EMBL/GenBank/DDBJ whole genome shotgun (WGS) entry which is preliminary data.</text>
</comment>
<dbReference type="InterPro" id="IPR012317">
    <property type="entry name" value="Poly(ADP-ribose)pol_cat_dom"/>
</dbReference>
<sequence length="161" mass="18748">MTNYDSYSRIIRIERVQNERWFRQYQIHKSEFYRRLQQDTEQRLFHGCAGGESAVKSIVEYGFNRSLAGTKHGTAYGLGVYFSSKASESHNYTKLSNSISMGERYMFVCKVLVGKTTQGFVSAAHDQVIVCFLQIHARKITQQFQYETLPDQKSSFFFQSY</sequence>
<reference evidence="3" key="1">
    <citation type="submission" date="2021-02" db="EMBL/GenBank/DDBJ databases">
        <authorList>
            <person name="Nowell W R."/>
        </authorList>
    </citation>
    <scope>NUCLEOTIDE SEQUENCE</scope>
</reference>
<keyword evidence="1" id="KW-0808">Transferase</keyword>
<dbReference type="Proteomes" id="UP000663860">
    <property type="component" value="Unassembled WGS sequence"/>
</dbReference>